<keyword evidence="3" id="KW-1185">Reference proteome</keyword>
<accession>A0ABN3UPR0</accession>
<feature type="region of interest" description="Disordered" evidence="1">
    <location>
        <begin position="1"/>
        <end position="28"/>
    </location>
</feature>
<feature type="compositionally biased region" description="Polar residues" evidence="1">
    <location>
        <begin position="16"/>
        <end position="28"/>
    </location>
</feature>
<evidence type="ECO:0000313" key="3">
    <source>
        <dbReference type="Proteomes" id="UP001501326"/>
    </source>
</evidence>
<protein>
    <submittedName>
        <fullName evidence="2">Uncharacterized protein</fullName>
    </submittedName>
</protein>
<proteinExistence type="predicted"/>
<evidence type="ECO:0000256" key="1">
    <source>
        <dbReference type="SAM" id="MobiDB-lite"/>
    </source>
</evidence>
<dbReference type="InterPro" id="IPR046237">
    <property type="entry name" value="DUF6270"/>
</dbReference>
<dbReference type="Pfam" id="PF19786">
    <property type="entry name" value="DUF6270"/>
    <property type="match status" value="1"/>
</dbReference>
<dbReference type="Proteomes" id="UP001501326">
    <property type="component" value="Unassembled WGS sequence"/>
</dbReference>
<organism evidence="2 3">
    <name type="scientific">Pedococcus aerophilus</name>
    <dbReference type="NCBI Taxonomy" id="436356"/>
    <lineage>
        <taxon>Bacteria</taxon>
        <taxon>Bacillati</taxon>
        <taxon>Actinomycetota</taxon>
        <taxon>Actinomycetes</taxon>
        <taxon>Micrococcales</taxon>
        <taxon>Intrasporangiaceae</taxon>
        <taxon>Pedococcus</taxon>
    </lineage>
</organism>
<reference evidence="2 3" key="1">
    <citation type="journal article" date="2019" name="Int. J. Syst. Evol. Microbiol.">
        <title>The Global Catalogue of Microorganisms (GCM) 10K type strain sequencing project: providing services to taxonomists for standard genome sequencing and annotation.</title>
        <authorList>
            <consortium name="The Broad Institute Genomics Platform"/>
            <consortium name="The Broad Institute Genome Sequencing Center for Infectious Disease"/>
            <person name="Wu L."/>
            <person name="Ma J."/>
        </authorList>
    </citation>
    <scope>NUCLEOTIDE SEQUENCE [LARGE SCALE GENOMIC DNA]</scope>
    <source>
        <strain evidence="2 3">JCM 16378</strain>
    </source>
</reference>
<gene>
    <name evidence="2" type="ORF">GCM10009867_22330</name>
</gene>
<name>A0ABN3UPR0_9MICO</name>
<dbReference type="EMBL" id="BAAARN010000001">
    <property type="protein sequence ID" value="GAA2736846.1"/>
    <property type="molecule type" value="Genomic_DNA"/>
</dbReference>
<comment type="caution">
    <text evidence="2">The sequence shown here is derived from an EMBL/GenBank/DDBJ whole genome shotgun (WGS) entry which is preliminary data.</text>
</comment>
<sequence length="803" mass="85200">MSPATTPDAHEPGGATPSSPTLPVDSDYSTRQPDVVVWSSPDDFASATGWAPGVHVVMLPSGTHVDLFISGDIGVLPSGRALPVVFSGAVSARNGSRAPFFSGASLGRDLGTPLVSISDPLLAAHDDLRLGWYTGAAHDDVQGHVGILLHALSERVGRELLLVGGSGGGFAALHQVLRADYPASALVWNPQTDLLDYDPPAVAEYLAAALGRTEEQVAEMTRGERSAALAAAGIEHRVLPSASRETSTRRVVYLQNASDWHVAKHLAPFLEEGGFTHAGGGRWSRGDGVLALVSAMAAGHSAPPRAVLEQSLSALLDTSVSAAQAVDRLQAAKTVPSTGLDVLPRDLRPEMEDLASRVGLSATLDHRGTARAALVWNGRPNRYGGVKAVFELLDASGTVLLERSHADNMVQVPAVGEALVAVRANLRDGFGHVVLTRTEPVQRLAQPVRVLVVGSCVSRDTFEFLDPDHFTLQGYVARQSLVSSFAPGGEPHFDLSALSSAFQRRMLDGDARSSLPGIVAELADEVDLVLWDLVDERLGLLDHDGGHVTTDSVELRQARLDGQAPSGPSGPAFGSPEHLDRFRAALPQWRSLLEDHGLLSRTVLVAPPWAAATQTGEPTPSSFGLDAERANELTQAYLDAAVEVLGLKVLGRGLTGAVSHTDHQWGPAPFHYDDTTYLALAGEVASTARSLCAPWGWESLQPSDLTRVPAAADRDPRREAAAPEATVEQTGSLELTVRIHGAGSRACSFSVHQGSRRIEATPYLRTATHSFTVPEPGIYRCRVFVLTEDGERLPVTSPPLRVT</sequence>
<evidence type="ECO:0000313" key="2">
    <source>
        <dbReference type="EMBL" id="GAA2736846.1"/>
    </source>
</evidence>